<name>A0ABU7FNI3_9ACTN</name>
<reference evidence="1" key="1">
    <citation type="submission" date="2024-01" db="EMBL/GenBank/DDBJ databases">
        <title>First draft genome sequence data of TA4-1, the type strain of Gram-positive actinobacterium Streptomyces chiangmaiensis.</title>
        <authorList>
            <person name="Yasawong M."/>
            <person name="Nantapong N."/>
        </authorList>
    </citation>
    <scope>NUCLEOTIDE SEQUENCE</scope>
    <source>
        <strain evidence="1">TA4-1</strain>
    </source>
</reference>
<dbReference type="Proteomes" id="UP001333996">
    <property type="component" value="Unassembled WGS sequence"/>
</dbReference>
<organism evidence="1 2">
    <name type="scientific">Streptomyces chiangmaiensis</name>
    <dbReference type="NCBI Taxonomy" id="766497"/>
    <lineage>
        <taxon>Bacteria</taxon>
        <taxon>Bacillati</taxon>
        <taxon>Actinomycetota</taxon>
        <taxon>Actinomycetes</taxon>
        <taxon>Kitasatosporales</taxon>
        <taxon>Streptomycetaceae</taxon>
        <taxon>Streptomyces</taxon>
    </lineage>
</organism>
<sequence>MTAFESTVDSIADFLAACVKAPKAQGHQQKADQEMRSGYEPECVQKTFVRFWQSADFQWNS</sequence>
<proteinExistence type="predicted"/>
<dbReference type="EMBL" id="JAYWVC010000103">
    <property type="protein sequence ID" value="MED7825292.1"/>
    <property type="molecule type" value="Genomic_DNA"/>
</dbReference>
<evidence type="ECO:0000313" key="1">
    <source>
        <dbReference type="EMBL" id="MED7825292.1"/>
    </source>
</evidence>
<keyword evidence="2" id="KW-1185">Reference proteome</keyword>
<comment type="caution">
    <text evidence="1">The sequence shown here is derived from an EMBL/GenBank/DDBJ whole genome shotgun (WGS) entry which is preliminary data.</text>
</comment>
<evidence type="ECO:0000313" key="2">
    <source>
        <dbReference type="Proteomes" id="UP001333996"/>
    </source>
</evidence>
<accession>A0ABU7FNI3</accession>
<protein>
    <submittedName>
        <fullName evidence="1">Uncharacterized protein</fullName>
    </submittedName>
</protein>
<dbReference type="RefSeq" id="WP_329509706.1">
    <property type="nucleotide sequence ID" value="NZ_BAAAYZ010000168.1"/>
</dbReference>
<gene>
    <name evidence="1" type="ORF">VXC91_25720</name>
</gene>